<dbReference type="Pfam" id="PF02310">
    <property type="entry name" value="B12-binding"/>
    <property type="match status" value="1"/>
</dbReference>
<dbReference type="InterPro" id="IPR003759">
    <property type="entry name" value="Cbl-bd_cap"/>
</dbReference>
<dbReference type="InterPro" id="IPR011005">
    <property type="entry name" value="Dihydropteroate_synth-like_sf"/>
</dbReference>
<dbReference type="PROSITE" id="PS51332">
    <property type="entry name" value="B12_BINDING"/>
    <property type="match status" value="1"/>
</dbReference>
<dbReference type="SUPFAM" id="SSF47644">
    <property type="entry name" value="Methionine synthase domain"/>
    <property type="match status" value="1"/>
</dbReference>
<comment type="similarity">
    <text evidence="1">Belongs to the vitamin-B12 dependent methionine synthase family.</text>
</comment>
<gene>
    <name evidence="10" type="ORF">H8E19_13320</name>
</gene>
<feature type="domain" description="Pterin-binding" evidence="7">
    <location>
        <begin position="1"/>
        <end position="245"/>
    </location>
</feature>
<dbReference type="SMART" id="SM01018">
    <property type="entry name" value="B12-binding_2"/>
    <property type="match status" value="1"/>
</dbReference>
<dbReference type="SUPFAM" id="SSF52242">
    <property type="entry name" value="Cobalamin (vitamin B12)-binding domain"/>
    <property type="match status" value="1"/>
</dbReference>
<accession>A0A8J6N1F3</accession>
<dbReference type="GO" id="GO:0046653">
    <property type="term" value="P:tetrahydrofolate metabolic process"/>
    <property type="evidence" value="ECO:0007669"/>
    <property type="project" value="TreeGrafter"/>
</dbReference>
<dbReference type="EC" id="2.5.1.15" evidence="10"/>
<evidence type="ECO:0000313" key="10">
    <source>
        <dbReference type="EMBL" id="MBC8178380.1"/>
    </source>
</evidence>
<sequence length="530" mass="57472">MIIIGEKINGTRETVGKAIKDRNTEMIEALAMAQVEGGAEYLDVNAGTHPHEEPQDMAWLVETIQSVTKTRLCLDSTNPQALLKGIQSAERLPMINSVSGERIRVEGVLPIACEHGTDLVLLALDDNGIPETTSERLDIVGRLVSMAREGGLRDDQLFVDPLITTIATQADSGGIAIETIREIRAQFPQVHIICGLSNISFGQPSRTLINQAFAALAIEAGLDSAIMDPADQGLRNIIYSTELVLGADPDCLRYNQAHRSGVIGAPRGLPDADVDAISDAFDRLKNALSRADLVFSPKATALPAADPIGLPEKKGVTDPEANHQPIEELVSSLVEMKRDRVLELTESLIKSQTDPLEILGASRRAMGEVGRLFEEEAYFIPELILAGKMLKDIAERVKPHLTADVKSEKKGRVLIGTVAGDIHDIGKDIVVTMLDVNGYEVLDLGVDVPVERFVEATRTFKPLVVGLSGFLTLVYDPMKETIQAIRDENPGEIRFMIGGGQIDEQVMAYTGADGYGSDAIEAVKLCEKWI</sequence>
<dbReference type="GO" id="GO:0005829">
    <property type="term" value="C:cytosol"/>
    <property type="evidence" value="ECO:0007669"/>
    <property type="project" value="TreeGrafter"/>
</dbReference>
<reference evidence="10 11" key="1">
    <citation type="submission" date="2020-08" db="EMBL/GenBank/DDBJ databases">
        <title>Bridging the membrane lipid divide: bacteria of the FCB group superphylum have the potential to synthesize archaeal ether lipids.</title>
        <authorList>
            <person name="Villanueva L."/>
            <person name="Von Meijenfeldt F.A.B."/>
            <person name="Westbye A.B."/>
            <person name="Yadav S."/>
            <person name="Hopmans E.C."/>
            <person name="Dutilh B.E."/>
            <person name="Sinninghe Damste J.S."/>
        </authorList>
    </citation>
    <scope>NUCLEOTIDE SEQUENCE [LARGE SCALE GENOMIC DNA]</scope>
    <source>
        <strain evidence="10">NIOZ-UU27</strain>
    </source>
</reference>
<evidence type="ECO:0000256" key="3">
    <source>
        <dbReference type="ARBA" id="ARBA00022628"/>
    </source>
</evidence>
<evidence type="ECO:0000256" key="6">
    <source>
        <dbReference type="ARBA" id="ARBA00023285"/>
    </source>
</evidence>
<dbReference type="Gene3D" id="1.10.1240.10">
    <property type="entry name" value="Methionine synthase domain"/>
    <property type="match status" value="1"/>
</dbReference>
<dbReference type="Gene3D" id="3.20.20.20">
    <property type="entry name" value="Dihydropteroate synthase-like"/>
    <property type="match status" value="1"/>
</dbReference>
<keyword evidence="5" id="KW-0479">Metal-binding</keyword>
<feature type="domain" description="B12-binding N-terminal" evidence="9">
    <location>
        <begin position="316"/>
        <end position="409"/>
    </location>
</feature>
<evidence type="ECO:0000256" key="4">
    <source>
        <dbReference type="ARBA" id="ARBA00022679"/>
    </source>
</evidence>
<evidence type="ECO:0000256" key="2">
    <source>
        <dbReference type="ARBA" id="ARBA00022603"/>
    </source>
</evidence>
<evidence type="ECO:0000259" key="7">
    <source>
        <dbReference type="PROSITE" id="PS50972"/>
    </source>
</evidence>
<dbReference type="NCBIfam" id="NF005719">
    <property type="entry name" value="PRK07535.1"/>
    <property type="match status" value="1"/>
</dbReference>
<evidence type="ECO:0000259" key="9">
    <source>
        <dbReference type="PROSITE" id="PS51337"/>
    </source>
</evidence>
<evidence type="ECO:0000313" key="11">
    <source>
        <dbReference type="Proteomes" id="UP000650524"/>
    </source>
</evidence>
<dbReference type="InterPro" id="IPR036724">
    <property type="entry name" value="Cobalamin-bd_sf"/>
</dbReference>
<feature type="domain" description="B12-binding" evidence="8">
    <location>
        <begin position="410"/>
        <end position="530"/>
    </location>
</feature>
<dbReference type="GO" id="GO:0050667">
    <property type="term" value="P:homocysteine metabolic process"/>
    <property type="evidence" value="ECO:0007669"/>
    <property type="project" value="TreeGrafter"/>
</dbReference>
<dbReference type="InterPro" id="IPR050554">
    <property type="entry name" value="Met_Synthase/Corrinoid"/>
</dbReference>
<dbReference type="InterPro" id="IPR006158">
    <property type="entry name" value="Cobalamin-bd"/>
</dbReference>
<keyword evidence="4 10" id="KW-0808">Transferase</keyword>
<dbReference type="GO" id="GO:0032259">
    <property type="term" value="P:methylation"/>
    <property type="evidence" value="ECO:0007669"/>
    <property type="project" value="UniProtKB-KW"/>
</dbReference>
<keyword evidence="3" id="KW-0846">Cobalamin</keyword>
<dbReference type="GO" id="GO:0008705">
    <property type="term" value="F:methionine synthase activity"/>
    <property type="evidence" value="ECO:0007669"/>
    <property type="project" value="TreeGrafter"/>
</dbReference>
<dbReference type="EMBL" id="JACNJD010000277">
    <property type="protein sequence ID" value="MBC8178380.1"/>
    <property type="molecule type" value="Genomic_DNA"/>
</dbReference>
<name>A0A8J6N1F3_9DELT</name>
<dbReference type="GO" id="GO:0004156">
    <property type="term" value="F:dihydropteroate synthase activity"/>
    <property type="evidence" value="ECO:0007669"/>
    <property type="project" value="UniProtKB-EC"/>
</dbReference>
<organism evidence="10 11">
    <name type="scientific">Candidatus Desulfacyla euxinica</name>
    <dbReference type="NCBI Taxonomy" id="2841693"/>
    <lineage>
        <taxon>Bacteria</taxon>
        <taxon>Deltaproteobacteria</taxon>
        <taxon>Candidatus Desulfacyla</taxon>
    </lineage>
</organism>
<dbReference type="Pfam" id="PF00809">
    <property type="entry name" value="Pterin_bind"/>
    <property type="match status" value="1"/>
</dbReference>
<evidence type="ECO:0000259" key="8">
    <source>
        <dbReference type="PROSITE" id="PS51332"/>
    </source>
</evidence>
<keyword evidence="2" id="KW-0489">Methyltransferase</keyword>
<dbReference type="GO" id="GO:0046872">
    <property type="term" value="F:metal ion binding"/>
    <property type="evidence" value="ECO:0007669"/>
    <property type="project" value="UniProtKB-KW"/>
</dbReference>
<proteinExistence type="inferred from homology"/>
<dbReference type="GO" id="GO:0031419">
    <property type="term" value="F:cobalamin binding"/>
    <property type="evidence" value="ECO:0007669"/>
    <property type="project" value="UniProtKB-KW"/>
</dbReference>
<comment type="caution">
    <text evidence="10">The sequence shown here is derived from an EMBL/GenBank/DDBJ whole genome shotgun (WGS) entry which is preliminary data.</text>
</comment>
<dbReference type="Proteomes" id="UP000650524">
    <property type="component" value="Unassembled WGS sequence"/>
</dbReference>
<dbReference type="InterPro" id="IPR036594">
    <property type="entry name" value="Meth_synthase_dom"/>
</dbReference>
<keyword evidence="6" id="KW-0170">Cobalt</keyword>
<dbReference type="AlphaFoldDB" id="A0A8J6N1F3"/>
<dbReference type="InterPro" id="IPR000489">
    <property type="entry name" value="Pterin-binding_dom"/>
</dbReference>
<evidence type="ECO:0000256" key="1">
    <source>
        <dbReference type="ARBA" id="ARBA00010398"/>
    </source>
</evidence>
<dbReference type="Gene3D" id="3.40.50.280">
    <property type="entry name" value="Cobalamin-binding domain"/>
    <property type="match status" value="1"/>
</dbReference>
<dbReference type="PANTHER" id="PTHR45833">
    <property type="entry name" value="METHIONINE SYNTHASE"/>
    <property type="match status" value="1"/>
</dbReference>
<dbReference type="PROSITE" id="PS51337">
    <property type="entry name" value="B12_BINDING_NTER"/>
    <property type="match status" value="1"/>
</dbReference>
<dbReference type="SUPFAM" id="SSF51717">
    <property type="entry name" value="Dihydropteroate synthetase-like"/>
    <property type="match status" value="1"/>
</dbReference>
<dbReference type="PROSITE" id="PS50972">
    <property type="entry name" value="PTERIN_BINDING"/>
    <property type="match status" value="1"/>
</dbReference>
<dbReference type="Pfam" id="PF02607">
    <property type="entry name" value="B12-binding_2"/>
    <property type="match status" value="1"/>
</dbReference>
<protein>
    <submittedName>
        <fullName evidence="10">Dihydropteroate synthase</fullName>
        <ecNumber evidence="10">2.5.1.15</ecNumber>
    </submittedName>
</protein>
<evidence type="ECO:0000256" key="5">
    <source>
        <dbReference type="ARBA" id="ARBA00022723"/>
    </source>
</evidence>
<dbReference type="PANTHER" id="PTHR45833:SF1">
    <property type="entry name" value="METHIONINE SYNTHASE"/>
    <property type="match status" value="1"/>
</dbReference>